<dbReference type="Proteomes" id="UP000885392">
    <property type="component" value="Unassembled WGS sequence"/>
</dbReference>
<evidence type="ECO:0000313" key="15">
    <source>
        <dbReference type="Proteomes" id="UP000251994"/>
    </source>
</evidence>
<dbReference type="Proteomes" id="UP000866740">
    <property type="component" value="Unassembled WGS sequence"/>
</dbReference>
<evidence type="ECO:0000313" key="6">
    <source>
        <dbReference type="EMBL" id="AXD69683.1"/>
    </source>
</evidence>
<reference evidence="13" key="1">
    <citation type="submission" date="2016-09" db="EMBL/GenBank/DDBJ databases">
        <title>Whole genome sequencing of Salmonella enterica.</title>
        <authorList>
            <person name="Bell R."/>
        </authorList>
    </citation>
    <scope>NUCLEOTIDE SEQUENCE [LARGE SCALE GENOMIC DNA]</scope>
    <source>
        <strain evidence="13">CFSAN044929</strain>
    </source>
</reference>
<dbReference type="InterPro" id="IPR013785">
    <property type="entry name" value="Aldolase_TIM"/>
</dbReference>
<evidence type="ECO:0000313" key="7">
    <source>
        <dbReference type="EMBL" id="EAA8663657.1"/>
    </source>
</evidence>
<evidence type="ECO:0000313" key="14">
    <source>
        <dbReference type="EMBL" id="TPQ14894.1"/>
    </source>
</evidence>
<dbReference type="InterPro" id="IPR000056">
    <property type="entry name" value="Ribul_P_3_epim-like"/>
</dbReference>
<dbReference type="EMBL" id="AAACVH010000001">
    <property type="protein sequence ID" value="EAA8663657.1"/>
    <property type="molecule type" value="Genomic_DNA"/>
</dbReference>
<dbReference type="Proteomes" id="UP000251994">
    <property type="component" value="Chromosome"/>
</dbReference>
<dbReference type="EMBL" id="RVIJ01000003">
    <property type="protein sequence ID" value="MLV99781.1"/>
    <property type="molecule type" value="Genomic_DNA"/>
</dbReference>
<evidence type="ECO:0000256" key="5">
    <source>
        <dbReference type="ARBA" id="ARBA00023235"/>
    </source>
</evidence>
<dbReference type="EMBL" id="RNKS01000001">
    <property type="protein sequence ID" value="MGD27628.1"/>
    <property type="molecule type" value="Genomic_DNA"/>
</dbReference>
<dbReference type="EMBL" id="RSMR01000005">
    <property type="protein sequence ID" value="MIK91513.1"/>
    <property type="molecule type" value="Genomic_DNA"/>
</dbReference>
<evidence type="ECO:0000256" key="4">
    <source>
        <dbReference type="ARBA" id="ARBA00022723"/>
    </source>
</evidence>
<dbReference type="Proteomes" id="UP000885336">
    <property type="component" value="Unassembled WGS sequence"/>
</dbReference>
<dbReference type="CDD" id="cd00429">
    <property type="entry name" value="RPE"/>
    <property type="match status" value="1"/>
</dbReference>
<name>A0A1S0ZXQ2_SALER</name>
<reference evidence="6 15" key="2">
    <citation type="submission" date="2018-06" db="EMBL/GenBank/DDBJ databases">
        <title>Completed Genome Sequences of 32 Strains from Various Serotypes of Salmonella enterica.</title>
        <authorList>
            <person name="Nash J.H.E."/>
            <person name="Robertson J."/>
            <person name="Bessonov K."/>
        </authorList>
    </citation>
    <scope>NUCLEOTIDE SEQUENCE [LARGE SCALE GENOMIC DNA]</scope>
    <source>
        <strain evidence="6 15">SA20021456</strain>
    </source>
</reference>
<protein>
    <recommendedName>
        <fullName evidence="3">Putative epimerase LsrE</fullName>
    </recommendedName>
</protein>
<evidence type="ECO:0000313" key="16">
    <source>
        <dbReference type="Proteomes" id="UP000320106"/>
    </source>
</evidence>
<evidence type="ECO:0000313" key="11">
    <source>
        <dbReference type="EMBL" id="MLV99781.1"/>
    </source>
</evidence>
<dbReference type="Proteomes" id="UP000320106">
    <property type="component" value="Unassembled WGS sequence"/>
</dbReference>
<reference evidence="7" key="3">
    <citation type="submission" date="2018-08" db="EMBL/GenBank/DDBJ databases">
        <authorList>
            <consortium name="GenomeTrakr network: Whole genome sequencing for foodborne pathogen traceback"/>
        </authorList>
    </citation>
    <scope>NUCLEOTIDE SEQUENCE [LARGE SCALE GENOMIC DNA]</scope>
    <source>
        <strain evidence="10">CFSAN048114</strain>
        <strain evidence="9">FLUFL-1338</strain>
        <strain evidence="7">FLUFL-367</strain>
    </source>
</reference>
<comment type="subcellular location">
    <subcellularLocation>
        <location evidence="2">Cell membrane</location>
        <topology evidence="2">Single-pass membrane protein</topology>
    </subcellularLocation>
</comment>
<sequence length="244" mass="26736">MSKRTVADVVLSPSLMCTDLLSLSDSVRELEEIGVDALHIDLIDSTFSPSMPLGLEVIRQLREKTNLDFDIHIMSMNNEWFIKQALDIGVRRVSFHYETSLHPDRLVNLIKKQKVEAGIALNPATSLRSLDYLLPSLDYVLLMLINPGFASNKDEQQVPYAEDKVRHLHARIAEAGTHTAIQVDGRVSFATIPGLVAAGASNLVLGSTGLFFRGATLMENKSQLNEKIAAGLAQRAKGGVACEL</sequence>
<reference evidence="11" key="4">
    <citation type="submission" date="2018-10" db="EMBL/GenBank/DDBJ databases">
        <authorList>
            <consortium name="PulseNet: The National Subtyping Network for Foodborne Disease Surveillance"/>
            <person name="Tarr C.L."/>
            <person name="Trees E."/>
            <person name="Katz L.S."/>
            <person name="Carleton-Romer H.A."/>
            <person name="Stroika S."/>
            <person name="Kucerova Z."/>
            <person name="Roache K.F."/>
            <person name="Sabol A.L."/>
            <person name="Besser J."/>
            <person name="Gerner-Smidt P."/>
        </authorList>
    </citation>
    <scope>NUCLEOTIDE SEQUENCE [LARGE SCALE GENOMIC DNA]</scope>
    <source>
        <strain evidence="11">PNUSAS038541</strain>
        <strain evidence="12">PNUSAS052121</strain>
        <strain evidence="8">PNUSAS058450</strain>
    </source>
</reference>
<evidence type="ECO:0000256" key="3">
    <source>
        <dbReference type="ARBA" id="ARBA00013469"/>
    </source>
</evidence>
<dbReference type="EMBL" id="MLTE01000003">
    <property type="protein sequence ID" value="OHJ54800.1"/>
    <property type="molecule type" value="Genomic_DNA"/>
</dbReference>
<accession>A0A1S0ZXQ2</accession>
<proteinExistence type="predicted"/>
<dbReference type="Pfam" id="PF00834">
    <property type="entry name" value="Ribul_P_3_epim"/>
    <property type="match status" value="1"/>
</dbReference>
<dbReference type="EMBL" id="CP030219">
    <property type="protein sequence ID" value="AXD69683.1"/>
    <property type="molecule type" value="Genomic_DNA"/>
</dbReference>
<dbReference type="Proteomes" id="UP000839834">
    <property type="component" value="Unassembled WGS sequence"/>
</dbReference>
<dbReference type="Proteomes" id="UP000839530">
    <property type="component" value="Unassembled WGS sequence"/>
</dbReference>
<evidence type="ECO:0000313" key="9">
    <source>
        <dbReference type="EMBL" id="MIK91513.1"/>
    </source>
</evidence>
<dbReference type="GO" id="GO:0005886">
    <property type="term" value="C:plasma membrane"/>
    <property type="evidence" value="ECO:0007669"/>
    <property type="project" value="UniProtKB-SubCell"/>
</dbReference>
<comment type="cofactor">
    <cofactor evidence="1">
        <name>a divalent metal cation</name>
        <dbReference type="ChEBI" id="CHEBI:60240"/>
    </cofactor>
</comment>
<dbReference type="EMBL" id="RSUV01000003">
    <property type="protein sequence ID" value="MIV43101.1"/>
    <property type="molecule type" value="Genomic_DNA"/>
</dbReference>
<evidence type="ECO:0000313" key="10">
    <source>
        <dbReference type="EMBL" id="MIV43101.1"/>
    </source>
</evidence>
<organism evidence="13">
    <name type="scientific">Salmonella enterica</name>
    <name type="common">Salmonella choleraesuis</name>
    <dbReference type="NCBI Taxonomy" id="28901"/>
    <lineage>
        <taxon>Bacteria</taxon>
        <taxon>Pseudomonadati</taxon>
        <taxon>Pseudomonadota</taxon>
        <taxon>Gammaproteobacteria</taxon>
        <taxon>Enterobacterales</taxon>
        <taxon>Enterobacteriaceae</taxon>
        <taxon>Salmonella</taxon>
    </lineage>
</organism>
<evidence type="ECO:0000313" key="8">
    <source>
        <dbReference type="EMBL" id="MGD27628.1"/>
    </source>
</evidence>
<dbReference type="GO" id="GO:0016857">
    <property type="term" value="F:racemase and epimerase activity, acting on carbohydrates and derivatives"/>
    <property type="evidence" value="ECO:0007669"/>
    <property type="project" value="InterPro"/>
</dbReference>
<gene>
    <name evidence="10" type="ORF">A7E06_05835</name>
    <name evidence="13" type="ORF">A7S51_06245</name>
    <name evidence="6" type="ORF">CHC34_01125</name>
    <name evidence="12" type="ORF">D9O31_03105</name>
    <name evidence="11" type="ORF">EAK82_05690</name>
    <name evidence="8" type="ORF">EE393_01000</name>
    <name evidence="14" type="ORF">FJR63_02565</name>
    <name evidence="9" type="ORF">KO51_07935</name>
    <name evidence="7" type="ORF">NL99_00785</name>
</gene>
<dbReference type="RefSeq" id="WP_023247800.1">
    <property type="nucleotide sequence ID" value="NZ_CP030180.1"/>
</dbReference>
<dbReference type="Gene3D" id="3.20.20.70">
    <property type="entry name" value="Aldolase class I"/>
    <property type="match status" value="1"/>
</dbReference>
<dbReference type="GO" id="GO:0046872">
    <property type="term" value="F:metal ion binding"/>
    <property type="evidence" value="ECO:0007669"/>
    <property type="project" value="UniProtKB-KW"/>
</dbReference>
<dbReference type="EMBL" id="RWAH01000002">
    <property type="protein sequence ID" value="MMS75618.1"/>
    <property type="molecule type" value="Genomic_DNA"/>
</dbReference>
<reference evidence="14 16" key="5">
    <citation type="submission" date="2019-06" db="EMBL/GenBank/DDBJ databases">
        <title>Comparative genome anaysis of Salmonella and Staphylococcus aureus isolated from China.</title>
        <authorList>
            <person name="Li L."/>
        </authorList>
    </citation>
    <scope>NUCLEOTIDE SEQUENCE [LARGE SCALE GENOMIC DNA]</scope>
    <source>
        <strain evidence="14 16">GSJ/2016-Sal.-012</strain>
    </source>
</reference>
<dbReference type="Proteomes" id="UP000839526">
    <property type="component" value="Unassembled WGS sequence"/>
</dbReference>
<evidence type="ECO:0000313" key="12">
    <source>
        <dbReference type="EMBL" id="MMS75618.1"/>
    </source>
</evidence>
<dbReference type="PANTHER" id="PTHR11749">
    <property type="entry name" value="RIBULOSE-5-PHOSPHATE-3-EPIMERASE"/>
    <property type="match status" value="1"/>
</dbReference>
<dbReference type="SUPFAM" id="SSF51366">
    <property type="entry name" value="Ribulose-phoshate binding barrel"/>
    <property type="match status" value="1"/>
</dbReference>
<evidence type="ECO:0000313" key="13">
    <source>
        <dbReference type="EMBL" id="OHJ54800.1"/>
    </source>
</evidence>
<dbReference type="Proteomes" id="UP000885283">
    <property type="component" value="Unassembled WGS sequence"/>
</dbReference>
<keyword evidence="5" id="KW-0413">Isomerase</keyword>
<keyword evidence="4" id="KW-0479">Metal-binding</keyword>
<evidence type="ECO:0000256" key="1">
    <source>
        <dbReference type="ARBA" id="ARBA00001968"/>
    </source>
</evidence>
<evidence type="ECO:0000256" key="2">
    <source>
        <dbReference type="ARBA" id="ARBA00004162"/>
    </source>
</evidence>
<dbReference type="AlphaFoldDB" id="A0A1S0ZXQ2"/>
<dbReference type="EMBL" id="VFRH01000002">
    <property type="protein sequence ID" value="TPQ14894.1"/>
    <property type="molecule type" value="Genomic_DNA"/>
</dbReference>
<dbReference type="InterPro" id="IPR011060">
    <property type="entry name" value="RibuloseP-bd_barrel"/>
</dbReference>
<dbReference type="GO" id="GO:0005975">
    <property type="term" value="P:carbohydrate metabolic process"/>
    <property type="evidence" value="ECO:0007669"/>
    <property type="project" value="InterPro"/>
</dbReference>